<evidence type="ECO:0000313" key="4">
    <source>
        <dbReference type="EMBL" id="NDV29048.1"/>
    </source>
</evidence>
<dbReference type="Gene3D" id="3.30.2280.10">
    <property type="entry name" value="Hypothetical protein (hspc210)"/>
    <property type="match status" value="1"/>
</dbReference>
<dbReference type="Pfam" id="PF13374">
    <property type="entry name" value="TPR_10"/>
    <property type="match status" value="1"/>
</dbReference>
<keyword evidence="1" id="KW-0963">Cytoplasm</keyword>
<dbReference type="Pfam" id="PF05303">
    <property type="entry name" value="GSKIP_dom"/>
    <property type="match status" value="1"/>
</dbReference>
<dbReference type="FunFam" id="3.30.2280.10:FF:000002">
    <property type="entry name" value="Clustered mitochondria protein homolog"/>
    <property type="match status" value="1"/>
</dbReference>
<name>A0A6B2KWT2_9EUKA</name>
<reference evidence="4" key="1">
    <citation type="journal article" date="2020" name="J. Eukaryot. Microbiol.">
        <title>De novo Sequencing, Assembly and Annotation of the Transcriptome for the Free-Living Testate Amoeba Arcella intermedia.</title>
        <authorList>
            <person name="Ribeiro G.M."/>
            <person name="Porfirio-Sousa A.L."/>
            <person name="Maurer-Alcala X.X."/>
            <person name="Katz L.A."/>
            <person name="Lahr D.J.G."/>
        </authorList>
    </citation>
    <scope>NUCLEOTIDE SEQUENCE</scope>
</reference>
<dbReference type="SUPFAM" id="SSF103107">
    <property type="entry name" value="Hypothetical protein c14orf129, hspc210"/>
    <property type="match status" value="1"/>
</dbReference>
<feature type="compositionally biased region" description="Low complexity" evidence="2">
    <location>
        <begin position="1134"/>
        <end position="1146"/>
    </location>
</feature>
<protein>
    <recommendedName>
        <fullName evidence="3">Clu domain-containing protein</fullName>
    </recommendedName>
</protein>
<evidence type="ECO:0000259" key="3">
    <source>
        <dbReference type="PROSITE" id="PS51823"/>
    </source>
</evidence>
<accession>A0A6B2KWT2</accession>
<dbReference type="Pfam" id="PF13424">
    <property type="entry name" value="TPR_12"/>
    <property type="match status" value="1"/>
</dbReference>
<dbReference type="Pfam" id="PF13236">
    <property type="entry name" value="CLU"/>
    <property type="match status" value="1"/>
</dbReference>
<sequence length="1299" mass="143590">MREVIEEMEGGEVPENGAGGAVEKEGVAEKEVVPLNIVIITPKGKKFEIPLLATDNTQDIRQFLLEYPEMCYITSYHLEYENKTVIEGGELNQIPNLKDGAEFTVIYDDYNETSARLHTRRLREILNMTPGALRKDSPSFYSEFATQKQRVEISPASPKAAASAAAPVNLADYYPTLSNPIKCLKKLGFSGWNPPSGNRRFQGDLFYLEVTTLEGSTYTITASSKGFFVNNTKVGAAFSAEKSEYESHNLVDLLKQVSSKFASTFDELIQSNFQSVPEEIFPVSFPMYTWISLPETPSFDVNRAEEAVAGYTEIDYRIQGQDRDWNEELQACRDQPKESLQERITRDRIMFKIHSDFVQAAIQGAIHIVHGNITPINPTDSPKAFLYVYNAIFFSYAQDSRDYYKDMGGDATAYKQASNDLLGVVAYNRADVNGLYTLGTTLIDYRGQRLVAQTIIPGLFSTLFQERTVVNVGYGSLEGNDYQSVPEFHQVMSEAAEKLHIKPHIVIGKDGSSADLASHADIKGIIGSDSRKYILDLVRTSPRDCNFSAPSDIGALLRPELIERYIYTVHEKETTQKLEELRLREDAKKPEEKKSEEEFLKDLQAIANEKSTFNIFANPDVFTNAHLGDSEEEISKDEAVVKTLGSHLKEEVIPNLIADLLIHRVNPIDSNSITTLLHSRGINMRYLGVIAKGIQKSSPKGFNFTLTILHREMITRVMKHIFTEYFNNSKIHETATTVIAVLNAFFGRIAHSDKGSKSGLNAPSTNSSINHHDLWAQIRKRVAVKYDYVLPDFIPNAMFSVPTLRALCQRVGIQLVAKNYNLASENPFEVADMMRLYPTVKHSQPITSDGQELLEAAKIYSSQGRADIAYELLSEGLAVLHQVYGPMHEQTAQCYSSLARVLHDTDIQSSLQHQQKALIIYERVKGLDHHETVQAYGQLGSICSSFSIHNKANNTNTNTSINNRLAQNYFLRALYLGKVISDPENIDTIDAYTNLGVVLQDSDSKEAIRYLSKALSVAEDIYGANHLLTARLCHLVARAHAAAGEFKEALSFETRNFDVCKKLLGEKDSRTMESNIWMGQFTKNAVIKAKQQLTNQPQKAKVDVKTETQSKDPISGLPLDDLVSYIQGSKNVRSGSIPSSIGGISSNNKRKRVDLKSEVTPKFTPQNFVKVPLKASSPLPKPEPSAAPKVATAEVPKPSAAPKATPAEAPAKKASEPVKAQAAPKPAEAPKPVEEPVKVAEPVKPAEAPATVATPAEAPTTDAPAPATAAPAAAPAKTTNNQKATPQNNTKKGGRRGRK</sequence>
<dbReference type="PROSITE" id="PS51823">
    <property type="entry name" value="CLU"/>
    <property type="match status" value="1"/>
</dbReference>
<dbReference type="PANTHER" id="PTHR12601">
    <property type="entry name" value="EUKARYOTIC TRANSLATION INITIATION FACTOR 3 SUBUNIT EIF-3"/>
    <property type="match status" value="1"/>
</dbReference>
<dbReference type="SUPFAM" id="SSF48452">
    <property type="entry name" value="TPR-like"/>
    <property type="match status" value="2"/>
</dbReference>
<dbReference type="InterPro" id="IPR007967">
    <property type="entry name" value="GSKIP_dom"/>
</dbReference>
<dbReference type="InterPro" id="IPR023231">
    <property type="entry name" value="GSKIP_dom_sf"/>
</dbReference>
<proteinExistence type="predicted"/>
<dbReference type="EMBL" id="GIBP01000079">
    <property type="protein sequence ID" value="NDV29048.1"/>
    <property type="molecule type" value="Transcribed_RNA"/>
</dbReference>
<feature type="region of interest" description="Disordered" evidence="2">
    <location>
        <begin position="1173"/>
        <end position="1299"/>
    </location>
</feature>
<evidence type="ECO:0000256" key="2">
    <source>
        <dbReference type="SAM" id="MobiDB-lite"/>
    </source>
</evidence>
<dbReference type="InterPro" id="IPR033646">
    <property type="entry name" value="CLU-central"/>
</dbReference>
<dbReference type="PANTHER" id="PTHR12601:SF6">
    <property type="entry name" value="CLUSTERED MITOCHONDRIA PROTEIN HOMOLOG"/>
    <property type="match status" value="1"/>
</dbReference>
<dbReference type="CDD" id="cd15466">
    <property type="entry name" value="CLU-central"/>
    <property type="match status" value="1"/>
</dbReference>
<dbReference type="Pfam" id="PF15044">
    <property type="entry name" value="CLU_N"/>
    <property type="match status" value="1"/>
</dbReference>
<dbReference type="Gene3D" id="1.25.40.10">
    <property type="entry name" value="Tetratricopeptide repeat domain"/>
    <property type="match status" value="1"/>
</dbReference>
<feature type="region of interest" description="Disordered" evidence="2">
    <location>
        <begin position="1133"/>
        <end position="1159"/>
    </location>
</feature>
<feature type="compositionally biased region" description="Low complexity" evidence="2">
    <location>
        <begin position="1217"/>
        <end position="1226"/>
    </location>
</feature>
<feature type="compositionally biased region" description="Low complexity" evidence="2">
    <location>
        <begin position="1239"/>
        <end position="1278"/>
    </location>
</feature>
<feature type="compositionally biased region" description="Polar residues" evidence="2">
    <location>
        <begin position="1279"/>
        <end position="1291"/>
    </location>
</feature>
<dbReference type="InterPro" id="IPR027523">
    <property type="entry name" value="CLU_prot"/>
</dbReference>
<dbReference type="Pfam" id="PF12807">
    <property type="entry name" value="eIF3_p135"/>
    <property type="match status" value="1"/>
</dbReference>
<feature type="compositionally biased region" description="Low complexity" evidence="2">
    <location>
        <begin position="1195"/>
        <end position="1209"/>
    </location>
</feature>
<dbReference type="InterPro" id="IPR025697">
    <property type="entry name" value="CLU_dom"/>
</dbReference>
<feature type="domain" description="Clu" evidence="3">
    <location>
        <begin position="295"/>
        <end position="548"/>
    </location>
</feature>
<organism evidence="4">
    <name type="scientific">Arcella intermedia</name>
    <dbReference type="NCBI Taxonomy" id="1963864"/>
    <lineage>
        <taxon>Eukaryota</taxon>
        <taxon>Amoebozoa</taxon>
        <taxon>Tubulinea</taxon>
        <taxon>Elardia</taxon>
        <taxon>Arcellinida</taxon>
        <taxon>Sphaerothecina</taxon>
        <taxon>Arcellidae</taxon>
        <taxon>Arcella</taxon>
    </lineage>
</organism>
<dbReference type="InterPro" id="IPR028275">
    <property type="entry name" value="CLU_N"/>
</dbReference>
<evidence type="ECO:0000256" key="1">
    <source>
        <dbReference type="ARBA" id="ARBA00022490"/>
    </source>
</evidence>
<dbReference type="GO" id="GO:0005737">
    <property type="term" value="C:cytoplasm"/>
    <property type="evidence" value="ECO:0007669"/>
    <property type="project" value="TreeGrafter"/>
</dbReference>
<dbReference type="InterPro" id="IPR011990">
    <property type="entry name" value="TPR-like_helical_dom_sf"/>
</dbReference>